<dbReference type="InterPro" id="IPR045397">
    <property type="entry name" value="TumE-like"/>
</dbReference>
<dbReference type="Proteomes" id="UP000748752">
    <property type="component" value="Unassembled WGS sequence"/>
</dbReference>
<evidence type="ECO:0000313" key="1">
    <source>
        <dbReference type="EMBL" id="MBK1631184.1"/>
    </source>
</evidence>
<dbReference type="EMBL" id="NRRV01000022">
    <property type="protein sequence ID" value="MBK1631184.1"/>
    <property type="molecule type" value="Genomic_DNA"/>
</dbReference>
<protein>
    <submittedName>
        <fullName evidence="1">Uncharacterized protein</fullName>
    </submittedName>
</protein>
<gene>
    <name evidence="1" type="ORF">CKO31_10610</name>
</gene>
<reference evidence="1 2" key="1">
    <citation type="journal article" date="2020" name="Microorganisms">
        <title>Osmotic Adaptation and Compatible Solute Biosynthesis of Phototrophic Bacteria as Revealed from Genome Analyses.</title>
        <authorList>
            <person name="Imhoff J.F."/>
            <person name="Rahn T."/>
            <person name="Kunzel S."/>
            <person name="Keller A."/>
            <person name="Neulinger S.C."/>
        </authorList>
    </citation>
    <scope>NUCLEOTIDE SEQUENCE [LARGE SCALE GENOMIC DNA]</scope>
    <source>
        <strain evidence="1 2">DSM 6210</strain>
    </source>
</reference>
<dbReference type="Pfam" id="PF20126">
    <property type="entry name" value="TumE"/>
    <property type="match status" value="1"/>
</dbReference>
<evidence type="ECO:0000313" key="2">
    <source>
        <dbReference type="Proteomes" id="UP000748752"/>
    </source>
</evidence>
<organism evidence="1 2">
    <name type="scientific">Thiohalocapsa halophila</name>
    <dbReference type="NCBI Taxonomy" id="69359"/>
    <lineage>
        <taxon>Bacteria</taxon>
        <taxon>Pseudomonadati</taxon>
        <taxon>Pseudomonadota</taxon>
        <taxon>Gammaproteobacteria</taxon>
        <taxon>Chromatiales</taxon>
        <taxon>Chromatiaceae</taxon>
        <taxon>Thiohalocapsa</taxon>
    </lineage>
</organism>
<accession>A0ABS1CH31</accession>
<keyword evidence="2" id="KW-1185">Reference proteome</keyword>
<comment type="caution">
    <text evidence="1">The sequence shown here is derived from an EMBL/GenBank/DDBJ whole genome shotgun (WGS) entry which is preliminary data.</text>
</comment>
<sequence length="74" mass="8982">MVIWRLPERSESWPHGLKYRLVYIRDRARVIGYDNERGKGDHKHLGEREAPYHFTDVRTLLRDFWADVRSLDDD</sequence>
<proteinExistence type="predicted"/>
<name>A0ABS1CH31_9GAMM</name>